<organism evidence="2 3">
    <name type="scientific">Microterricola viridarii</name>
    <dbReference type="NCBI Taxonomy" id="412690"/>
    <lineage>
        <taxon>Bacteria</taxon>
        <taxon>Bacillati</taxon>
        <taxon>Actinomycetota</taxon>
        <taxon>Actinomycetes</taxon>
        <taxon>Micrococcales</taxon>
        <taxon>Microbacteriaceae</taxon>
        <taxon>Microterricola</taxon>
    </lineage>
</organism>
<dbReference type="GO" id="GO:0016020">
    <property type="term" value="C:membrane"/>
    <property type="evidence" value="ECO:0007669"/>
    <property type="project" value="TreeGrafter"/>
</dbReference>
<gene>
    <name evidence="2" type="ORF">SAMN04489834_2524</name>
</gene>
<dbReference type="Pfam" id="PF00561">
    <property type="entry name" value="Abhydrolase_1"/>
    <property type="match status" value="1"/>
</dbReference>
<dbReference type="Proteomes" id="UP000181956">
    <property type="component" value="Chromosome I"/>
</dbReference>
<dbReference type="STRING" id="412690.SAMN04489834_2524"/>
<keyword evidence="3" id="KW-1185">Reference proteome</keyword>
<accession>A0A1H1WFM9</accession>
<name>A0A1H1WFM9_9MICO</name>
<dbReference type="InterPro" id="IPR029058">
    <property type="entry name" value="AB_hydrolase_fold"/>
</dbReference>
<reference evidence="3" key="1">
    <citation type="submission" date="2016-10" db="EMBL/GenBank/DDBJ databases">
        <authorList>
            <person name="Varghese N."/>
            <person name="Submissions S."/>
        </authorList>
    </citation>
    <scope>NUCLEOTIDE SEQUENCE [LARGE SCALE GENOMIC DNA]</scope>
    <source>
        <strain evidence="3">DSM 21772</strain>
    </source>
</reference>
<dbReference type="GO" id="GO:0003824">
    <property type="term" value="F:catalytic activity"/>
    <property type="evidence" value="ECO:0007669"/>
    <property type="project" value="UniProtKB-ARBA"/>
</dbReference>
<sequence length="311" mass="33443">MKKILRISLLTIGSIVGVIALVLATTTIVNAVATDAESRDLPRYGQLVPVDGKQMNVLVSGGGDETIVLLPGFGTAAPALDFTPLIAQLESSYRVVAVEPFGYGLSDQTEKPRTTENIVSEVHEALQALDIDRYTLMGHSIAGIYGIAYAHTYRDEVTAFVGIDSSVPGQPGMDEELPLNTINTLQTLGLLRVLNSLNDPYDGLPFDEETKGQMLVLSSQNSLSPTYLSEAEHIGSNFGAALGTTFPHDLPVLLFAQADSPDIATWAELHTEQAQSVENGEVVFLDGGHYLHHTLSPEIARDTARFLSELP</sequence>
<feature type="domain" description="AB hydrolase-1" evidence="1">
    <location>
        <begin position="66"/>
        <end position="171"/>
    </location>
</feature>
<dbReference type="EMBL" id="LT629742">
    <property type="protein sequence ID" value="SDS96077.1"/>
    <property type="molecule type" value="Genomic_DNA"/>
</dbReference>
<dbReference type="PANTHER" id="PTHR43798">
    <property type="entry name" value="MONOACYLGLYCEROL LIPASE"/>
    <property type="match status" value="1"/>
</dbReference>
<proteinExistence type="predicted"/>
<evidence type="ECO:0000313" key="3">
    <source>
        <dbReference type="Proteomes" id="UP000181956"/>
    </source>
</evidence>
<dbReference type="AlphaFoldDB" id="A0A1H1WFM9"/>
<evidence type="ECO:0000259" key="1">
    <source>
        <dbReference type="Pfam" id="PF00561"/>
    </source>
</evidence>
<dbReference type="InterPro" id="IPR050266">
    <property type="entry name" value="AB_hydrolase_sf"/>
</dbReference>
<dbReference type="PANTHER" id="PTHR43798:SF33">
    <property type="entry name" value="HYDROLASE, PUTATIVE (AFU_ORTHOLOGUE AFUA_2G14860)-RELATED"/>
    <property type="match status" value="1"/>
</dbReference>
<dbReference type="RefSeq" id="WP_083364359.1">
    <property type="nucleotide sequence ID" value="NZ_LT629742.1"/>
</dbReference>
<protein>
    <submittedName>
        <fullName evidence="2">Pimeloyl-ACP methyl ester carboxylesterase</fullName>
    </submittedName>
</protein>
<dbReference type="Gene3D" id="3.40.50.1820">
    <property type="entry name" value="alpha/beta hydrolase"/>
    <property type="match status" value="1"/>
</dbReference>
<dbReference type="SUPFAM" id="SSF53474">
    <property type="entry name" value="alpha/beta-Hydrolases"/>
    <property type="match status" value="1"/>
</dbReference>
<dbReference type="InterPro" id="IPR000073">
    <property type="entry name" value="AB_hydrolase_1"/>
</dbReference>
<evidence type="ECO:0000313" key="2">
    <source>
        <dbReference type="EMBL" id="SDS96077.1"/>
    </source>
</evidence>
<dbReference type="OrthoDB" id="7185741at2"/>